<organism evidence="1">
    <name type="scientific">Arundo donax</name>
    <name type="common">Giant reed</name>
    <name type="synonym">Donax arundinaceus</name>
    <dbReference type="NCBI Taxonomy" id="35708"/>
    <lineage>
        <taxon>Eukaryota</taxon>
        <taxon>Viridiplantae</taxon>
        <taxon>Streptophyta</taxon>
        <taxon>Embryophyta</taxon>
        <taxon>Tracheophyta</taxon>
        <taxon>Spermatophyta</taxon>
        <taxon>Magnoliopsida</taxon>
        <taxon>Liliopsida</taxon>
        <taxon>Poales</taxon>
        <taxon>Poaceae</taxon>
        <taxon>PACMAD clade</taxon>
        <taxon>Arundinoideae</taxon>
        <taxon>Arundineae</taxon>
        <taxon>Arundo</taxon>
    </lineage>
</organism>
<protein>
    <submittedName>
        <fullName evidence="1">Uncharacterized protein</fullName>
    </submittedName>
</protein>
<accession>A0A0A9EL35</accession>
<dbReference type="EMBL" id="GBRH01196441">
    <property type="protein sequence ID" value="JAE01455.1"/>
    <property type="molecule type" value="Transcribed_RNA"/>
</dbReference>
<sequence length="50" mass="5679">MQCLLPENCFVVSLLFDSPFNIWFCGILDDVQSEILVTDAPNRKCKSDVN</sequence>
<reference evidence="1" key="2">
    <citation type="journal article" date="2015" name="Data Brief">
        <title>Shoot transcriptome of the giant reed, Arundo donax.</title>
        <authorList>
            <person name="Barrero R.A."/>
            <person name="Guerrero F.D."/>
            <person name="Moolhuijzen P."/>
            <person name="Goolsby J.A."/>
            <person name="Tidwell J."/>
            <person name="Bellgard S.E."/>
            <person name="Bellgard M.I."/>
        </authorList>
    </citation>
    <scope>NUCLEOTIDE SEQUENCE</scope>
    <source>
        <tissue evidence="1">Shoot tissue taken approximately 20 cm above the soil surface</tissue>
    </source>
</reference>
<name>A0A0A9EL35_ARUDO</name>
<evidence type="ECO:0000313" key="1">
    <source>
        <dbReference type="EMBL" id="JAE01455.1"/>
    </source>
</evidence>
<reference evidence="1" key="1">
    <citation type="submission" date="2014-09" db="EMBL/GenBank/DDBJ databases">
        <authorList>
            <person name="Magalhaes I.L.F."/>
            <person name="Oliveira U."/>
            <person name="Santos F.R."/>
            <person name="Vidigal T.H.D.A."/>
            <person name="Brescovit A.D."/>
            <person name="Santos A.J."/>
        </authorList>
    </citation>
    <scope>NUCLEOTIDE SEQUENCE</scope>
    <source>
        <tissue evidence="1">Shoot tissue taken approximately 20 cm above the soil surface</tissue>
    </source>
</reference>
<proteinExistence type="predicted"/>
<dbReference type="AlphaFoldDB" id="A0A0A9EL35"/>